<dbReference type="PROSITE" id="PS52016">
    <property type="entry name" value="TONB_DEPENDENT_REC_3"/>
    <property type="match status" value="1"/>
</dbReference>
<evidence type="ECO:0000256" key="2">
    <source>
        <dbReference type="ARBA" id="ARBA00022448"/>
    </source>
</evidence>
<dbReference type="InterPro" id="IPR039426">
    <property type="entry name" value="TonB-dep_rcpt-like"/>
</dbReference>
<evidence type="ECO:0000256" key="4">
    <source>
        <dbReference type="ARBA" id="ARBA00022692"/>
    </source>
</evidence>
<evidence type="ECO:0000256" key="8">
    <source>
        <dbReference type="PROSITE-ProRule" id="PRU01360"/>
    </source>
</evidence>
<evidence type="ECO:0000256" key="9">
    <source>
        <dbReference type="RuleBase" id="RU003357"/>
    </source>
</evidence>
<feature type="domain" description="TonB-dependent receptor-like beta-barrel" evidence="12">
    <location>
        <begin position="356"/>
        <end position="829"/>
    </location>
</feature>
<reference evidence="14 15" key="1">
    <citation type="submission" date="2018-11" db="EMBL/GenBank/DDBJ databases">
        <title>Genomes From Bacteria Associated with the Canine Oral Cavity: a Test Case for Automated Genome-Based Taxonomic Assignment.</title>
        <authorList>
            <person name="Coil D.A."/>
            <person name="Jospin G."/>
            <person name="Darling A.E."/>
            <person name="Wallis C."/>
            <person name="Davis I.J."/>
            <person name="Harris S."/>
            <person name="Eisen J.A."/>
            <person name="Holcombe L.J."/>
            <person name="O'Flynn C."/>
        </authorList>
    </citation>
    <scope>NUCLEOTIDE SEQUENCE [LARGE SCALE GENOMIC DNA]</scope>
    <source>
        <strain evidence="14 15">OH1047_COT-310</strain>
    </source>
</reference>
<dbReference type="Gene3D" id="2.40.170.20">
    <property type="entry name" value="TonB-dependent receptor, beta-barrel domain"/>
    <property type="match status" value="1"/>
</dbReference>
<dbReference type="GO" id="GO:0015344">
    <property type="term" value="F:siderophore uptake transmembrane transporter activity"/>
    <property type="evidence" value="ECO:0007669"/>
    <property type="project" value="TreeGrafter"/>
</dbReference>
<evidence type="ECO:0000256" key="7">
    <source>
        <dbReference type="ARBA" id="ARBA00023237"/>
    </source>
</evidence>
<proteinExistence type="inferred from homology"/>
<dbReference type="SUPFAM" id="SSF56935">
    <property type="entry name" value="Porins"/>
    <property type="match status" value="1"/>
</dbReference>
<keyword evidence="11" id="KW-0732">Signal</keyword>
<evidence type="ECO:0000256" key="3">
    <source>
        <dbReference type="ARBA" id="ARBA00022452"/>
    </source>
</evidence>
<comment type="caution">
    <text evidence="14">The sequence shown here is derived from an EMBL/GenBank/DDBJ whole genome shotgun (WGS) entry which is preliminary data.</text>
</comment>
<dbReference type="GO" id="GO:0009279">
    <property type="term" value="C:cell outer membrane"/>
    <property type="evidence" value="ECO:0007669"/>
    <property type="project" value="UniProtKB-SubCell"/>
</dbReference>
<dbReference type="Pfam" id="PF13715">
    <property type="entry name" value="CarbopepD_reg_2"/>
    <property type="match status" value="1"/>
</dbReference>
<evidence type="ECO:0000259" key="12">
    <source>
        <dbReference type="Pfam" id="PF00593"/>
    </source>
</evidence>
<dbReference type="InterPro" id="IPR036942">
    <property type="entry name" value="Beta-barrel_TonB_sf"/>
</dbReference>
<name>A0A3P1ZV33_9BACE</name>
<keyword evidence="3 8" id="KW-1134">Transmembrane beta strand</keyword>
<organism evidence="14 15">
    <name type="scientific">Prevotella heparinolytica</name>
    <dbReference type="NCBI Taxonomy" id="28113"/>
    <lineage>
        <taxon>Bacteria</taxon>
        <taxon>Pseudomonadati</taxon>
        <taxon>Bacteroidota</taxon>
        <taxon>Bacteroidia</taxon>
        <taxon>Bacteroidales</taxon>
        <taxon>Bacteroidaceae</taxon>
        <taxon>Bacteroides</taxon>
    </lineage>
</organism>
<keyword evidence="7 8" id="KW-0998">Cell outer membrane</keyword>
<dbReference type="Proteomes" id="UP000279562">
    <property type="component" value="Unassembled WGS sequence"/>
</dbReference>
<dbReference type="InterPro" id="IPR000531">
    <property type="entry name" value="Beta-barrel_TonB"/>
</dbReference>
<keyword evidence="4 8" id="KW-0812">Transmembrane</keyword>
<comment type="similarity">
    <text evidence="8 9">Belongs to the TonB-dependent receptor family.</text>
</comment>
<dbReference type="InterPro" id="IPR008969">
    <property type="entry name" value="CarboxyPept-like_regulatory"/>
</dbReference>
<keyword evidence="5 9" id="KW-0798">TonB box</keyword>
<evidence type="ECO:0000256" key="11">
    <source>
        <dbReference type="SAM" id="SignalP"/>
    </source>
</evidence>
<feature type="domain" description="TonB-dependent receptor plug" evidence="13">
    <location>
        <begin position="133"/>
        <end position="236"/>
    </location>
</feature>
<keyword evidence="2 8" id="KW-0813">Transport</keyword>
<gene>
    <name evidence="14" type="ORF">EII33_13875</name>
</gene>
<keyword evidence="15" id="KW-1185">Reference proteome</keyword>
<evidence type="ECO:0000256" key="1">
    <source>
        <dbReference type="ARBA" id="ARBA00004571"/>
    </source>
</evidence>
<evidence type="ECO:0000313" key="15">
    <source>
        <dbReference type="Proteomes" id="UP000279562"/>
    </source>
</evidence>
<evidence type="ECO:0000313" key="14">
    <source>
        <dbReference type="EMBL" id="RRD86708.1"/>
    </source>
</evidence>
<evidence type="ECO:0000256" key="10">
    <source>
        <dbReference type="SAM" id="MobiDB-lite"/>
    </source>
</evidence>
<feature type="chain" id="PRO_5018124231" evidence="11">
    <location>
        <begin position="22"/>
        <end position="865"/>
    </location>
</feature>
<dbReference type="GO" id="GO:0044718">
    <property type="term" value="P:siderophore transmembrane transport"/>
    <property type="evidence" value="ECO:0007669"/>
    <property type="project" value="TreeGrafter"/>
</dbReference>
<keyword evidence="6 8" id="KW-0472">Membrane</keyword>
<accession>A0A3P1ZV33</accession>
<dbReference type="AlphaFoldDB" id="A0A3P1ZV33"/>
<dbReference type="Gene3D" id="2.170.130.10">
    <property type="entry name" value="TonB-dependent receptor, plug domain"/>
    <property type="match status" value="1"/>
</dbReference>
<dbReference type="Pfam" id="PF07715">
    <property type="entry name" value="Plug"/>
    <property type="match status" value="1"/>
</dbReference>
<comment type="subcellular location">
    <subcellularLocation>
        <location evidence="1 8">Cell outer membrane</location>
        <topology evidence="1 8">Multi-pass membrane protein</topology>
    </subcellularLocation>
</comment>
<dbReference type="SUPFAM" id="SSF49464">
    <property type="entry name" value="Carboxypeptidase regulatory domain-like"/>
    <property type="match status" value="1"/>
</dbReference>
<dbReference type="EMBL" id="RQYF01000132">
    <property type="protein sequence ID" value="RRD86708.1"/>
    <property type="molecule type" value="Genomic_DNA"/>
</dbReference>
<evidence type="ECO:0000256" key="6">
    <source>
        <dbReference type="ARBA" id="ARBA00023136"/>
    </source>
</evidence>
<feature type="signal peptide" evidence="11">
    <location>
        <begin position="1"/>
        <end position="21"/>
    </location>
</feature>
<evidence type="ECO:0000256" key="5">
    <source>
        <dbReference type="ARBA" id="ARBA00023077"/>
    </source>
</evidence>
<dbReference type="PANTHER" id="PTHR30069:SF57">
    <property type="entry name" value="TONB-DEPENDENT RECEPTOR"/>
    <property type="match status" value="1"/>
</dbReference>
<dbReference type="Gene3D" id="2.60.40.1120">
    <property type="entry name" value="Carboxypeptidase-like, regulatory domain"/>
    <property type="match status" value="1"/>
</dbReference>
<sequence>MTSLFNLIVCLTCLATLSLHAEDSNKKVRTDANIVGHIIESVTGEHVPGVSIFIKGTTIGTVSDHTGHYRLMDLPVGTKTIVMKAVGYKTQERDVVLERTVTKEVNFILEEDVAVLDAVVVSANRTETTRRLAPTLVNVIDGKLFSSSNANNLSQGLAFQPGVRVENNCQNCGFNQVRINGMDGRYTQILIDSRPIFSALAGVYGLEQIPVNMIDRVEVVRGGGSALFGSSAIAGVLNIITKEPTQNSFSLNESLGFTGMKRMDNNLAFNGSIVSDDQRTGAMFFGQMRTRNPWDKDGDGFSEIGKIDSRSAGIHTFLRTSDYSRLTAEIHGIQEFRRGGDHLDWPEHVASVAEQTDHSIYSGNLKYDLRSADSKHHFQAYVSGQIVNRKSYYGGIGALDGLDDTGNEYGKLGYPIPKEYYGENDGVTKGRTYMGGVQYSYDFDKFLFMPAQVLFGAEYTRDMLKDKMPIRSWTPAKNEDGTLVKDKNGNLIPLYPETDQRINNWSQFAQVEWKNAKWSLLLGARLDEHSEVDNPIVSPRATLRFNPTKDINLRATYAKGFRAPQVFDEDLHVAVIGGEAKKITNIDGLKPEVSHSFSISADTYHSFGEFHINFLAEGFYTRLKDVFGEEAQADQHDGIKRYNRVNGDGAKIFGVNLETRMAYRRVQLQAGFTLASSKYDSPQEWGERTTLTSGDQPEANGSNFQKDAKGEFVNEGQTDRAMTRTPNAYGYFTFGWNPVNPLNIALTGTFTGQMKVPHVIEWGAGSALSDIAALDAKKRTAVADASGAAPHWDELETTPSFFDLGAKISYDFRLFTATKLQLYAGLTNIFNSFQKDFDRGAGRDSGYIYGPTQPRSIYVGCKYSF</sequence>
<dbReference type="InterPro" id="IPR037066">
    <property type="entry name" value="Plug_dom_sf"/>
</dbReference>
<keyword evidence="14" id="KW-0675">Receptor</keyword>
<dbReference type="Pfam" id="PF00593">
    <property type="entry name" value="TonB_dep_Rec_b-barrel"/>
    <property type="match status" value="1"/>
</dbReference>
<protein>
    <submittedName>
        <fullName evidence="14">TonB-dependent receptor</fullName>
    </submittedName>
</protein>
<dbReference type="InterPro" id="IPR012910">
    <property type="entry name" value="Plug_dom"/>
</dbReference>
<feature type="region of interest" description="Disordered" evidence="10">
    <location>
        <begin position="683"/>
        <end position="705"/>
    </location>
</feature>
<evidence type="ECO:0000259" key="13">
    <source>
        <dbReference type="Pfam" id="PF07715"/>
    </source>
</evidence>
<feature type="compositionally biased region" description="Polar residues" evidence="10">
    <location>
        <begin position="689"/>
        <end position="705"/>
    </location>
</feature>
<dbReference type="PANTHER" id="PTHR30069">
    <property type="entry name" value="TONB-DEPENDENT OUTER MEMBRANE RECEPTOR"/>
    <property type="match status" value="1"/>
</dbReference>